<reference evidence="1 2" key="1">
    <citation type="submission" date="2024-09" db="EMBL/GenBank/DDBJ databases">
        <title>Chromosome-scale assembly of Riccia fluitans.</title>
        <authorList>
            <person name="Paukszto L."/>
            <person name="Sawicki J."/>
            <person name="Karawczyk K."/>
            <person name="Piernik-Szablinska J."/>
            <person name="Szczecinska M."/>
            <person name="Mazdziarz M."/>
        </authorList>
    </citation>
    <scope>NUCLEOTIDE SEQUENCE [LARGE SCALE GENOMIC DNA]</scope>
    <source>
        <strain evidence="1">Rf_01</strain>
        <tissue evidence="1">Aerial parts of the thallus</tissue>
    </source>
</reference>
<accession>A0ABD1ZGY8</accession>
<dbReference type="EMBL" id="JBHFFA010000001">
    <property type="protein sequence ID" value="KAL2650622.1"/>
    <property type="molecule type" value="Genomic_DNA"/>
</dbReference>
<evidence type="ECO:0008006" key="3">
    <source>
        <dbReference type="Google" id="ProtNLM"/>
    </source>
</evidence>
<dbReference type="InterPro" id="IPR034595">
    <property type="entry name" value="NDUFAF8"/>
</dbReference>
<gene>
    <name evidence="1" type="ORF">R1flu_018750</name>
</gene>
<dbReference type="Proteomes" id="UP001605036">
    <property type="component" value="Unassembled WGS sequence"/>
</dbReference>
<protein>
    <recommendedName>
        <fullName evidence="3">IMS import disulfide relay-system CHCH-CHCH-like Cx9C domain-containing protein</fullName>
    </recommendedName>
</protein>
<organism evidence="1 2">
    <name type="scientific">Riccia fluitans</name>
    <dbReference type="NCBI Taxonomy" id="41844"/>
    <lineage>
        <taxon>Eukaryota</taxon>
        <taxon>Viridiplantae</taxon>
        <taxon>Streptophyta</taxon>
        <taxon>Embryophyta</taxon>
        <taxon>Marchantiophyta</taxon>
        <taxon>Marchantiopsida</taxon>
        <taxon>Marchantiidae</taxon>
        <taxon>Marchantiales</taxon>
        <taxon>Ricciaceae</taxon>
        <taxon>Riccia</taxon>
    </lineage>
</organism>
<evidence type="ECO:0000313" key="1">
    <source>
        <dbReference type="EMBL" id="KAL2650622.1"/>
    </source>
</evidence>
<sequence length="98" mass="10992">MQKWQTDRLNRPRVVATMNRTRTKTLSGQAGKESDFSMRFASTWILDLHCDWLSVSSGSMSAYGQCVATKVPAVEQGMCAKEFRSLIECVQKATLSKI</sequence>
<proteinExistence type="predicted"/>
<evidence type="ECO:0000313" key="2">
    <source>
        <dbReference type="Proteomes" id="UP001605036"/>
    </source>
</evidence>
<name>A0ABD1ZGY8_9MARC</name>
<keyword evidence="2" id="KW-1185">Reference proteome</keyword>
<dbReference type="PANTHER" id="PTHR34561">
    <property type="entry name" value="NADH DEHYDROGENASE [UBIQUINONE] 1 ALPHA SUBCOMPLEX ASSEMBLY FACTOR 8"/>
    <property type="match status" value="1"/>
</dbReference>
<dbReference type="PANTHER" id="PTHR34561:SF1">
    <property type="entry name" value="NADH DEHYDROGENASE [UBIQUINONE] 1 ALPHA SUBCOMPLEX ASSEMBLY FACTOR 8"/>
    <property type="match status" value="1"/>
</dbReference>
<dbReference type="AlphaFoldDB" id="A0ABD1ZGY8"/>
<comment type="caution">
    <text evidence="1">The sequence shown here is derived from an EMBL/GenBank/DDBJ whole genome shotgun (WGS) entry which is preliminary data.</text>
</comment>